<dbReference type="Pfam" id="PF00644">
    <property type="entry name" value="PARP"/>
    <property type="match status" value="1"/>
</dbReference>
<dbReference type="Pfam" id="PF00023">
    <property type="entry name" value="Ank"/>
    <property type="match status" value="1"/>
</dbReference>
<feature type="repeat" description="ANK" evidence="9">
    <location>
        <begin position="748"/>
        <end position="780"/>
    </location>
</feature>
<dbReference type="Gene3D" id="1.20.142.10">
    <property type="entry name" value="Poly(ADP-ribose) polymerase, regulatory domain"/>
    <property type="match status" value="1"/>
</dbReference>
<dbReference type="EnsemblMetazoa" id="CLYHEMT007976.1">
    <property type="protein sequence ID" value="CLYHEMP007976.1"/>
    <property type="gene ID" value="CLYHEMG007976"/>
</dbReference>
<feature type="repeat" description="ANK" evidence="9">
    <location>
        <begin position="715"/>
        <end position="747"/>
    </location>
</feature>
<feature type="domain" description="PARP catalytic" evidence="12">
    <location>
        <begin position="2192"/>
        <end position="2407"/>
    </location>
</feature>
<dbReference type="InterPro" id="IPR012317">
    <property type="entry name" value="Poly(ADP-ribose)pol_cat_dom"/>
</dbReference>
<dbReference type="Gene3D" id="3.90.228.10">
    <property type="match status" value="1"/>
</dbReference>
<feature type="repeat" description="ANK" evidence="9">
    <location>
        <begin position="613"/>
        <end position="645"/>
    </location>
</feature>
<dbReference type="SMART" id="SM00248">
    <property type="entry name" value="ANK"/>
    <property type="match status" value="23"/>
</dbReference>
<evidence type="ECO:0000256" key="3">
    <source>
        <dbReference type="ARBA" id="ARBA00022679"/>
    </source>
</evidence>
<feature type="region of interest" description="Disordered" evidence="11">
    <location>
        <begin position="574"/>
        <end position="603"/>
    </location>
</feature>
<evidence type="ECO:0000256" key="1">
    <source>
        <dbReference type="ARBA" id="ARBA00004123"/>
    </source>
</evidence>
<dbReference type="InterPro" id="IPR036616">
    <property type="entry name" value="Poly(ADP-ribose)pol_reg_dom_sf"/>
</dbReference>
<evidence type="ECO:0000259" key="14">
    <source>
        <dbReference type="PROSITE" id="PS51977"/>
    </source>
</evidence>
<keyword evidence="6 10" id="KW-0520">NAD</keyword>
<keyword evidence="5" id="KW-0677">Repeat</keyword>
<keyword evidence="7 9" id="KW-0040">ANK repeat</keyword>
<dbReference type="PROSITE" id="PS50088">
    <property type="entry name" value="ANK_REPEAT"/>
    <property type="match status" value="10"/>
</dbReference>
<protein>
    <recommendedName>
        <fullName evidence="10">Poly [ADP-ribose] polymerase</fullName>
        <shortName evidence="10">PARP</shortName>
        <ecNumber evidence="10">2.4.2.-</ecNumber>
    </recommendedName>
</protein>
<feature type="compositionally biased region" description="Acidic residues" evidence="11">
    <location>
        <begin position="575"/>
        <end position="587"/>
    </location>
</feature>
<dbReference type="SUPFAM" id="SSF142921">
    <property type="entry name" value="WGR domain-like"/>
    <property type="match status" value="1"/>
</dbReference>
<dbReference type="InterPro" id="IPR036930">
    <property type="entry name" value="WGR_dom_sf"/>
</dbReference>
<dbReference type="Pfam" id="PF13637">
    <property type="entry name" value="Ank_4"/>
    <property type="match status" value="1"/>
</dbReference>
<dbReference type="PROSITE" id="PS51977">
    <property type="entry name" value="WGR"/>
    <property type="match status" value="1"/>
</dbReference>
<evidence type="ECO:0000256" key="6">
    <source>
        <dbReference type="ARBA" id="ARBA00023027"/>
    </source>
</evidence>
<dbReference type="InterPro" id="IPR008893">
    <property type="entry name" value="WGR_domain"/>
</dbReference>
<evidence type="ECO:0000256" key="5">
    <source>
        <dbReference type="ARBA" id="ARBA00022737"/>
    </source>
</evidence>
<keyword evidence="2 10" id="KW-0328">Glycosyltransferase</keyword>
<feature type="compositionally biased region" description="Basic residues" evidence="11">
    <location>
        <begin position="233"/>
        <end position="243"/>
    </location>
</feature>
<dbReference type="EC" id="2.4.2.-" evidence="10"/>
<keyword evidence="4" id="KW-0548">Nucleotidyltransferase</keyword>
<dbReference type="Gene3D" id="1.25.40.20">
    <property type="entry name" value="Ankyrin repeat-containing domain"/>
    <property type="match status" value="7"/>
</dbReference>
<dbReference type="GO" id="GO:0005634">
    <property type="term" value="C:nucleus"/>
    <property type="evidence" value="ECO:0007669"/>
    <property type="project" value="UniProtKB-SubCell"/>
</dbReference>
<feature type="repeat" description="ANK" evidence="9">
    <location>
        <begin position="1431"/>
        <end position="1457"/>
    </location>
</feature>
<evidence type="ECO:0000313" key="15">
    <source>
        <dbReference type="EnsemblMetazoa" id="CLYHEMP007976.1"/>
    </source>
</evidence>
<keyword evidence="8" id="KW-0539">Nucleus</keyword>
<dbReference type="OrthoDB" id="5967150at2759"/>
<name>A0A7M5VDL7_9CNID</name>
<feature type="repeat" description="ANK" evidence="9">
    <location>
        <begin position="513"/>
        <end position="545"/>
    </location>
</feature>
<evidence type="ECO:0000256" key="10">
    <source>
        <dbReference type="RuleBase" id="RU362114"/>
    </source>
</evidence>
<dbReference type="Proteomes" id="UP000594262">
    <property type="component" value="Unplaced"/>
</dbReference>
<feature type="compositionally biased region" description="Basic residues" evidence="11">
    <location>
        <begin position="209"/>
        <end position="223"/>
    </location>
</feature>
<dbReference type="SUPFAM" id="SSF48403">
    <property type="entry name" value="Ankyrin repeat"/>
    <property type="match status" value="4"/>
</dbReference>
<feature type="region of interest" description="Disordered" evidence="11">
    <location>
        <begin position="177"/>
        <end position="265"/>
    </location>
</feature>
<dbReference type="GO" id="GO:0003950">
    <property type="term" value="F:NAD+ poly-ADP-ribosyltransferase activity"/>
    <property type="evidence" value="ECO:0007669"/>
    <property type="project" value="UniProtKB-UniRule"/>
</dbReference>
<dbReference type="RefSeq" id="XP_066923990.1">
    <property type="nucleotide sequence ID" value="XM_067067889.1"/>
</dbReference>
<evidence type="ECO:0000256" key="11">
    <source>
        <dbReference type="SAM" id="MobiDB-lite"/>
    </source>
</evidence>
<dbReference type="PROSITE" id="PS50297">
    <property type="entry name" value="ANK_REP_REGION"/>
    <property type="match status" value="6"/>
</dbReference>
<accession>A0A7M5VDL7</accession>
<organism evidence="15 16">
    <name type="scientific">Clytia hemisphaerica</name>
    <dbReference type="NCBI Taxonomy" id="252671"/>
    <lineage>
        <taxon>Eukaryota</taxon>
        <taxon>Metazoa</taxon>
        <taxon>Cnidaria</taxon>
        <taxon>Hydrozoa</taxon>
        <taxon>Hydroidolina</taxon>
        <taxon>Leptothecata</taxon>
        <taxon>Obeliida</taxon>
        <taxon>Clytiidae</taxon>
        <taxon>Clytia</taxon>
    </lineage>
</organism>
<evidence type="ECO:0000313" key="16">
    <source>
        <dbReference type="Proteomes" id="UP000594262"/>
    </source>
</evidence>
<sequence length="2407" mass="272862">MPKRKLSKSEEGSSNSKVAFQIEQTKKPVDDDDAYADTDTEMEDAEGEKQPQSTLFRLSSRLASMKRRGKEVEVKEEYEEFEYFAEDCVTVRAPGKDFYLCRILDDVPESTNEEINIAWFDQVGTNRYKVSYDDTIYKASIISHVGVKEVTDEPGLYYITPKTLKNTKSLLKETLTNEGEHFSGDDDDDVDGAAGDDESAGENEEAPTKKKSRKKSTSKKTPKAPKGSTKSASPKKKSAKRGNKLIPNPDINLLEEDPTYSKDSTVPLSIERQAIKAVITNDDALLEALHKDGKNCYTLFQQRSPQISRSAYKYALLQENLDYCKLMLKDRDEVTAKPKTVDLSRKDTGKGDYKMFGHAVREVTVSRGNREGNNAFLADEVQRNTDHLYAVSFCIKKNISIDFVKKHLKAFDREPSSLIDHFYEAVQTGNREMAGEIVKIAIKKDGYGFNFLHDNLLNFTKEKLPSFKAASVTKKTHVSFSIAPMFCACINPNAKYLQEVLNVHDDINMSDNAANRPIHYAAACSGPGPLKLLISRGADVTIPNGQKLTPLIIAVKCNRVENIAVLMSCKVAQNEDSDDGEDEEDETTSEKDKTDEANTPMKPKININAKDKKTFTALHHAAKRGFNDCIKVLLEHNANVNIKSSAVQENMTPLGLAAAKGHYETVKFLHENGAKPDLKMCRNKTALMYACMNGHSQIVAYLLRIGVNPDARDSSDNTPIHYAAAYGWYHCVKLLLEGGADANIPNNWKTTPLAVALMKHYIEIGDLLLDAGVDVNFVDENGLTILMKHLTGTLCEEQYTLVKHLLEKYHANPQLTDGSSSNLFHYLARSSIYTNVLYERYQTIDKEMMSISIKIAELLLKAGVDINGVSDEGVTPLIAAVANENFPLADFLLENGASATVGKTEDDNKTVLHFIDQNYDKDLSAYVVDKSFTSKSNEESEKRGKMYNHAQLELLKNLLKHGADVNSIRKDKHSLFTFALSQSYLKICEILLDDPNIDLMVYENKHGQNVLHMMLEKLEPEDKKTFQLFHNILKKCNLTKEFSNKVDNNGFTPLLSFVYNIASKNQMKRTLPQYTKLVKTLLTECFVDTDILVQKTAMGPDDKPALQYTLWPKPSLDYEKLDENQEKFKGYNSFGQMNIFHLLAMKNISREVMEVFYKHVPKIGELLNAKDLHGRTPLHYKLMNTTNYTQDFLDHGANVEIGSSNKEKDELAPTLVIAMKSWIKITKADEIDEEERFGGSSTEETDDGLLAVLKECKNVNLVDQNGMSAAHHASLKKKPSVSKKIAIFKRLLKAGLDVNAQDDKNGRTVLHNLVMLASGDYETTNELEILLISHGALLDVECSRGRFPIHYAFFDKSNSKKLDSTNICDPMSLIHLLCTEYNQSKFNMKDYVSHQDNEGNTPLHYGCQRGATISCMQLKKLGADDKLTDKNGNTPLAIALKNKHHGTAMMMLQEGADPQCNIYKRVTKEQIKQYEEGISSNKYKWDYSAEKPEDFLVSAFVFVLIQDWKDLAYIMLEVSKLPMFDAIQAGISEEKLHLIWTLLAKHREYKATGVDEERRNLLHLLCIHVSDKSLALDDEDFSGFSFNEETGLLEKEIPNRKKTWLDVAKYLINCGINIKSADSTSSLPIHYAVENNFPSAALLVKLAPSLLNVQDGRGRTPIVRALLNGNVKSSYPISRFLIEDQKAILNVAFRNEKGEATTLINECVLKQDTVLYVGNHDKEIGCLEYILEHGADVDFVAGDADHDCTALMLAIKLNCKWTVGVLLKHEPNLDHQDQKGFSYIHACVQTSDYASHEDVEMLKILVKAGAPMNLTNNEGQTPFDMAKQQPSGIMANKLAKYKAVCTQDLMETDKNYDRGFKFTKEDPLKDMTFDYKADHKAEIEDKIEKIVEDYQEWSEVDHEAKSNIEGTDIEVYIDPVNNKPYDTTLIKVNIEFGRYGLNSFYKMQVIHHKAKGLYILFNRWGRVGLSNGQHQQTPFDTAEAATSEFKKIFRSKTANEWSRTDTFEKKAGKYNLLAREKNPERMKRFHKQVLKPFLDKSYLKQPNVEDGLVESRLDEHVYRFMKDITNYSELKAIESFFDKDRTPFGLISTESIQKGKEILQKIQEENEIQIPRDDEDENQKKQDKYEKLTNLTNEFYSIIPFTNFDIEDTGIIKSHELNSWEDRLKQISDVSFAFSVLLAAQHRMQEVNPYDYCLGSLDCRIEHMSAESDEAKLISKYIYREGKSCDAKVTGMFRVACQEDTKNYRTDLKNKRLLFHGTKMAHIMSILKNGLQIAPEGSIRSGSAYGKGIYFSYDFETSNNYAQGKQNKYMFLCEVSLGKSYDKGRNHRGESYPMKKTQSTWVQTQEIPNPDKHVTMPYGASLLLGENIQNPDIINRYHYSYNQPEIIVYDAKQVKIRYIIQYK</sequence>
<comment type="subcellular location">
    <subcellularLocation>
        <location evidence="1">Nucleus</location>
    </subcellularLocation>
</comment>
<feature type="region of interest" description="Disordered" evidence="11">
    <location>
        <begin position="1"/>
        <end position="53"/>
    </location>
</feature>
<keyword evidence="3 10" id="KW-0808">Transferase</keyword>
<evidence type="ECO:0000259" key="12">
    <source>
        <dbReference type="PROSITE" id="PS51059"/>
    </source>
</evidence>
<evidence type="ECO:0000256" key="2">
    <source>
        <dbReference type="ARBA" id="ARBA00022676"/>
    </source>
</evidence>
<feature type="repeat" description="ANK" evidence="9">
    <location>
        <begin position="682"/>
        <end position="714"/>
    </location>
</feature>
<feature type="domain" description="WGR" evidence="14">
    <location>
        <begin position="1912"/>
        <end position="2014"/>
    </location>
</feature>
<evidence type="ECO:0000259" key="13">
    <source>
        <dbReference type="PROSITE" id="PS51060"/>
    </source>
</evidence>
<proteinExistence type="predicted"/>
<dbReference type="SUPFAM" id="SSF56399">
    <property type="entry name" value="ADP-ribosylation"/>
    <property type="match status" value="1"/>
</dbReference>
<evidence type="ECO:0000256" key="9">
    <source>
        <dbReference type="PROSITE-ProRule" id="PRU00023"/>
    </source>
</evidence>
<dbReference type="Pfam" id="PF12796">
    <property type="entry name" value="Ank_2"/>
    <property type="match status" value="2"/>
</dbReference>
<feature type="repeat" description="ANK" evidence="9">
    <location>
        <begin position="649"/>
        <end position="681"/>
    </location>
</feature>
<feature type="compositionally biased region" description="Acidic residues" evidence="11">
    <location>
        <begin position="30"/>
        <end position="46"/>
    </location>
</feature>
<dbReference type="InterPro" id="IPR036770">
    <property type="entry name" value="Ankyrin_rpt-contain_sf"/>
</dbReference>
<feature type="domain" description="PARP alpha-helical" evidence="13">
    <location>
        <begin position="2054"/>
        <end position="2182"/>
    </location>
</feature>
<dbReference type="InterPro" id="IPR004102">
    <property type="entry name" value="Poly(ADP-ribose)pol_reg_dom"/>
</dbReference>
<dbReference type="PROSITE" id="PS51059">
    <property type="entry name" value="PARP_CATALYTIC"/>
    <property type="match status" value="1"/>
</dbReference>
<dbReference type="GeneID" id="136811276"/>
<evidence type="ECO:0000256" key="4">
    <source>
        <dbReference type="ARBA" id="ARBA00022695"/>
    </source>
</evidence>
<dbReference type="GO" id="GO:0016779">
    <property type="term" value="F:nucleotidyltransferase activity"/>
    <property type="evidence" value="ECO:0007669"/>
    <property type="project" value="UniProtKB-KW"/>
</dbReference>
<dbReference type="Pfam" id="PF02877">
    <property type="entry name" value="PARP_reg"/>
    <property type="match status" value="1"/>
</dbReference>
<feature type="repeat" description="ANK" evidence="9">
    <location>
        <begin position="1398"/>
        <end position="1430"/>
    </location>
</feature>
<dbReference type="RefSeq" id="XP_066923991.1">
    <property type="nucleotide sequence ID" value="XM_067067890.1"/>
</dbReference>
<dbReference type="InterPro" id="IPR002110">
    <property type="entry name" value="Ankyrin_rpt"/>
</dbReference>
<evidence type="ECO:0000256" key="8">
    <source>
        <dbReference type="ARBA" id="ARBA00023242"/>
    </source>
</evidence>
<dbReference type="CDD" id="cd07997">
    <property type="entry name" value="WGR_PARP"/>
    <property type="match status" value="1"/>
</dbReference>
<dbReference type="Gene3D" id="2.20.140.10">
    <property type="entry name" value="WGR domain"/>
    <property type="match status" value="1"/>
</dbReference>
<reference evidence="15" key="1">
    <citation type="submission" date="2021-01" db="UniProtKB">
        <authorList>
            <consortium name="EnsemblMetazoa"/>
        </authorList>
    </citation>
    <scope>IDENTIFICATION</scope>
</reference>
<feature type="repeat" description="ANK" evidence="9">
    <location>
        <begin position="1265"/>
        <end position="1303"/>
    </location>
</feature>
<dbReference type="Pfam" id="PF05406">
    <property type="entry name" value="WGR"/>
    <property type="match status" value="1"/>
</dbReference>
<dbReference type="PANTHER" id="PTHR24198">
    <property type="entry name" value="ANKYRIN REPEAT AND PROTEIN KINASE DOMAIN-CONTAINING PROTEIN"/>
    <property type="match status" value="1"/>
</dbReference>
<feature type="compositionally biased region" description="Acidic residues" evidence="11">
    <location>
        <begin position="185"/>
        <end position="205"/>
    </location>
</feature>
<evidence type="ECO:0000256" key="7">
    <source>
        <dbReference type="ARBA" id="ARBA00023043"/>
    </source>
</evidence>
<dbReference type="SMART" id="SM00773">
    <property type="entry name" value="WGR"/>
    <property type="match status" value="1"/>
</dbReference>
<dbReference type="PROSITE" id="PS51060">
    <property type="entry name" value="PARP_ALPHA_HD"/>
    <property type="match status" value="1"/>
</dbReference>
<dbReference type="SUPFAM" id="SSF47587">
    <property type="entry name" value="Domain of poly(ADP-ribose) polymerase"/>
    <property type="match status" value="1"/>
</dbReference>
<dbReference type="PANTHER" id="PTHR24198:SF165">
    <property type="entry name" value="ANKYRIN REPEAT-CONTAINING PROTEIN-RELATED"/>
    <property type="match status" value="1"/>
</dbReference>
<feature type="repeat" description="ANK" evidence="9">
    <location>
        <begin position="872"/>
        <end position="904"/>
    </location>
</feature>
<keyword evidence="16" id="KW-1185">Reference proteome</keyword>